<accession>A0A2S9QRB0</accession>
<dbReference type="InterPro" id="IPR041657">
    <property type="entry name" value="HTH_17"/>
</dbReference>
<comment type="caution">
    <text evidence="2">The sequence shown here is derived from an EMBL/GenBank/DDBJ whole genome shotgun (WGS) entry which is preliminary data.</text>
</comment>
<protein>
    <recommendedName>
        <fullName evidence="1">Helix-turn-helix domain-containing protein</fullName>
    </recommendedName>
</protein>
<evidence type="ECO:0000259" key="1">
    <source>
        <dbReference type="Pfam" id="PF12728"/>
    </source>
</evidence>
<reference evidence="2 3" key="1">
    <citation type="journal article" date="2017" name="New Microbes New Infect">
        <title>Genome sequence of 'Leucobacter massiliensis' sp. nov. isolated from human pharynx after travel to the 2014 Hajj.</title>
        <authorList>
            <person name="Leangapichart T."/>
            <person name="Gautret P."/>
            <person name="Nguyen T.T."/>
            <person name="Armstrong N."/>
            <person name="Rolain J.M."/>
        </authorList>
    </citation>
    <scope>NUCLEOTIDE SEQUENCE [LARGE SCALE GENOMIC DNA]</scope>
    <source>
        <strain evidence="2 3">122RC15</strain>
    </source>
</reference>
<dbReference type="NCBIfam" id="TIGR01764">
    <property type="entry name" value="excise"/>
    <property type="match status" value="1"/>
</dbReference>
<sequence>MQVKAPAFCSKDALVATVKTSRTKVRTADSDQLTRTITDTATRLGVSHKTVRRMIDEGRLKTVRPLGAGRGRLVLVTEDSIRALLATAA</sequence>
<dbReference type="Pfam" id="PF12728">
    <property type="entry name" value="HTH_17"/>
    <property type="match status" value="1"/>
</dbReference>
<dbReference type="GO" id="GO:0003677">
    <property type="term" value="F:DNA binding"/>
    <property type="evidence" value="ECO:0007669"/>
    <property type="project" value="InterPro"/>
</dbReference>
<evidence type="ECO:0000313" key="3">
    <source>
        <dbReference type="Proteomes" id="UP000238650"/>
    </source>
</evidence>
<keyword evidence="3" id="KW-1185">Reference proteome</keyword>
<evidence type="ECO:0000313" key="2">
    <source>
        <dbReference type="EMBL" id="PRI12125.1"/>
    </source>
</evidence>
<dbReference type="AlphaFoldDB" id="A0A2S9QRB0"/>
<organism evidence="2 3">
    <name type="scientific">Leucobacter massiliensis</name>
    <dbReference type="NCBI Taxonomy" id="1686285"/>
    <lineage>
        <taxon>Bacteria</taxon>
        <taxon>Bacillati</taxon>
        <taxon>Actinomycetota</taxon>
        <taxon>Actinomycetes</taxon>
        <taxon>Micrococcales</taxon>
        <taxon>Microbacteriaceae</taxon>
        <taxon>Leucobacter</taxon>
    </lineage>
</organism>
<dbReference type="Proteomes" id="UP000238650">
    <property type="component" value="Unassembled WGS sequence"/>
</dbReference>
<feature type="domain" description="Helix-turn-helix" evidence="1">
    <location>
        <begin position="36"/>
        <end position="86"/>
    </location>
</feature>
<dbReference type="EMBL" id="MWZD01000013">
    <property type="protein sequence ID" value="PRI12125.1"/>
    <property type="molecule type" value="Genomic_DNA"/>
</dbReference>
<gene>
    <name evidence="2" type="ORF">B4915_03465</name>
</gene>
<name>A0A2S9QRB0_9MICO</name>
<dbReference type="InterPro" id="IPR010093">
    <property type="entry name" value="SinI_DNA-bd"/>
</dbReference>
<proteinExistence type="predicted"/>
<dbReference type="OrthoDB" id="4870800at2"/>